<keyword evidence="1" id="KW-0472">Membrane</keyword>
<sequence length="1004" mass="114492">MGFETKRLFFDKRDQDLIKIVNAVYDEGSALGYTEKLYYPFFHPFGIKELSESKGLRIANSVVHLLESMERGDEEYRLQALRGLKDEILNTAEGVLPKNTARVLLQIMKDLVRARGDKFKQLELAHAFRTTASGKPRLIRRQLKAHHLLEMPEEWNQVTFDDHVHDANTKGRKSPTHLIMDAWIKGIRRLRVIYYHYIEPRFAAELIEAADIMDIDLRIGIEFAARFRDRYISFIWVSRGLPDIQTFLCFLAEPHVIEFMDQGKEVLKYKTAYILKVLAAFNDKQRIILNQAFGVELEPLDADKFLKFVAPGQASILHLGEYIHLHLIRLMKLRLKEISHTYATADDNAKQEIKALIKAVDQLSTGDIVDGYLQPENFPEIPDPMTVNDNVDDSEIPPRLKLGFNRLLDEIVTLLPSFRITLNLDNMNVEDVLELLYDSDGLITRLEIFNLKAYTTGKTDQIPAISELQQAINEASLLKLKRIVRQIIGQMKSRGHKDESDRTRKLVGILHDIYTFRTMYRTTRLRSRIGSDSTGRSLQAYGMGLGIIDTLPRQARREVSRKGCSRLIIPFNMQTCLRVTTIPSATAGALVKWLRKFPGLERLGAKKKSDWVVEEYSARMTPQGNIVTLGGIQKEISNGLSLDVEATKEEKPYDQSWDNLNSRLKNTLKVFIGFVPAFACFILTKDWWFLAYFGAFIWFGITGLRNIIQSVLGGGGINRSHLLRWNDYVSWDRMTDSLLFTGFSVPLLDYFVKTLLLNKGFGINVATNPMALYAIMALANGIYLSTHNAFRGLPRAAIMGNFFRSIFSIPIAIVLSASIGGILGASGIVAIDAVLQKWAAIISKAASDVVAGIIEGSADRFHNVALRTRDYKKKFRELFDSYSRLELLFPDTCELTILQDPEKLINSTNGEVRDLINVLIINALDMLYFWMYQPRARITAREMVARFTPEERRIFILAQGILEQEQHISRLFVDGILGRNFSKPLSFYLMGYQEYLVAIRGLEE</sequence>
<dbReference type="AlphaFoldDB" id="C0QF97"/>
<name>C0QF97_DESAH</name>
<dbReference type="Proteomes" id="UP000000442">
    <property type="component" value="Chromosome"/>
</dbReference>
<dbReference type="RefSeq" id="WP_012662542.1">
    <property type="nucleotide sequence ID" value="NC_012108.1"/>
</dbReference>
<organism evidence="2 3">
    <name type="scientific">Desulforapulum autotrophicum (strain ATCC 43914 / DSM 3382 / VKM B-1955 / HRM2)</name>
    <name type="common">Desulfobacterium autotrophicum</name>
    <dbReference type="NCBI Taxonomy" id="177437"/>
    <lineage>
        <taxon>Bacteria</taxon>
        <taxon>Pseudomonadati</taxon>
        <taxon>Thermodesulfobacteriota</taxon>
        <taxon>Desulfobacteria</taxon>
        <taxon>Desulfobacterales</taxon>
        <taxon>Desulfobacteraceae</taxon>
        <taxon>Desulforapulum</taxon>
    </lineage>
</organism>
<keyword evidence="1" id="KW-1133">Transmembrane helix</keyword>
<dbReference type="eggNOG" id="COG0613">
    <property type="taxonomic scope" value="Bacteria"/>
</dbReference>
<feature type="transmembrane region" description="Helical" evidence="1">
    <location>
        <begin position="802"/>
        <end position="831"/>
    </location>
</feature>
<dbReference type="EMBL" id="CP001087">
    <property type="protein sequence ID" value="ACN13293.1"/>
    <property type="molecule type" value="Genomic_DNA"/>
</dbReference>
<feature type="transmembrane region" description="Helical" evidence="1">
    <location>
        <begin position="770"/>
        <end position="790"/>
    </location>
</feature>
<evidence type="ECO:0000313" key="2">
    <source>
        <dbReference type="EMBL" id="ACN13293.1"/>
    </source>
</evidence>
<evidence type="ECO:0000256" key="1">
    <source>
        <dbReference type="SAM" id="Phobius"/>
    </source>
</evidence>
<accession>C0QF97</accession>
<protein>
    <submittedName>
        <fullName evidence="2">Uncharacterized protein</fullName>
    </submittedName>
</protein>
<dbReference type="STRING" id="177437.HRM2_01710"/>
<reference evidence="2 3" key="1">
    <citation type="journal article" date="2009" name="Environ. Microbiol.">
        <title>Genome sequence of Desulfobacterium autotrophicum HRM2, a marine sulfate reducer oxidizing organic carbon completely to carbon dioxide.</title>
        <authorList>
            <person name="Strittmatter A.W."/>
            <person name="Liesegang H."/>
            <person name="Rabus R."/>
            <person name="Decker I."/>
            <person name="Amann J."/>
            <person name="Andres S."/>
            <person name="Henne A."/>
            <person name="Fricke W.F."/>
            <person name="Martinez-Arias R."/>
            <person name="Bartels D."/>
            <person name="Goesmann A."/>
            <person name="Krause L."/>
            <person name="Puehler A."/>
            <person name="Klenk H.P."/>
            <person name="Richter M."/>
            <person name="Schuler M."/>
            <person name="Gloeckner F.O."/>
            <person name="Meyerdierks A."/>
            <person name="Gottschalk G."/>
            <person name="Amann R."/>
        </authorList>
    </citation>
    <scope>NUCLEOTIDE SEQUENCE [LARGE SCALE GENOMIC DNA]</scope>
    <source>
        <strain evidence="3">ATCC 43914 / DSM 3382 / HRM2</strain>
    </source>
</reference>
<evidence type="ECO:0000313" key="3">
    <source>
        <dbReference type="Proteomes" id="UP000000442"/>
    </source>
</evidence>
<dbReference type="KEGG" id="dat:HRM2_01710"/>
<gene>
    <name evidence="2" type="ordered locus">HRM2_01710</name>
</gene>
<proteinExistence type="predicted"/>
<keyword evidence="1" id="KW-0812">Transmembrane</keyword>
<keyword evidence="3" id="KW-1185">Reference proteome</keyword>
<dbReference type="HOGENOM" id="CLU_010886_0_0_7"/>
<feature type="transmembrane region" description="Helical" evidence="1">
    <location>
        <begin position="696"/>
        <end position="717"/>
    </location>
</feature>
<dbReference type="OrthoDB" id="5427740at2"/>